<dbReference type="Proteomes" id="UP000230108">
    <property type="component" value="Unassembled WGS sequence"/>
</dbReference>
<name>A0A2M7QCY0_9BACT</name>
<dbReference type="SUPFAM" id="SSF56112">
    <property type="entry name" value="Protein kinase-like (PK-like)"/>
    <property type="match status" value="1"/>
</dbReference>
<accession>A0A2M7QCY0</accession>
<sequence length="284" mass="32143">MIEAAVPSPILQQKEHHALPEHSLPHQEAILHDTIPEAHPIIVHKPQEFEAALPQPLPVPIQPKKADLLPEFASFLTAVHLNPDNLDPVPIGQGANHVVFSYKEPGKDELVVKMPKAGSATSMVAGKYEEDISIKTIQNAFPGYTLPTDVREDKSSGKYCVVQKMVKGIPVTNHNKDPKIRKQVEEIARMNRELMKQQGLSLDFIGIPGFKSFFRRQLAKLFFKQKDFEVSNLIIDENDGKVYIIDYDFFQFHNTSLKKKIISSVSFFTNRVMMKRYFGVDIKG</sequence>
<dbReference type="EMBL" id="PFLF01000054">
    <property type="protein sequence ID" value="PIY69076.1"/>
    <property type="molecule type" value="Genomic_DNA"/>
</dbReference>
<comment type="caution">
    <text evidence="1">The sequence shown here is derived from an EMBL/GenBank/DDBJ whole genome shotgun (WGS) entry which is preliminary data.</text>
</comment>
<organism evidence="1 2">
    <name type="scientific">Candidatus Roizmanbacteria bacterium CG_4_10_14_0_8_um_filter_39_9</name>
    <dbReference type="NCBI Taxonomy" id="1974829"/>
    <lineage>
        <taxon>Bacteria</taxon>
        <taxon>Candidatus Roizmaniibacteriota</taxon>
    </lineage>
</organism>
<protein>
    <submittedName>
        <fullName evidence="1">Uncharacterized protein</fullName>
    </submittedName>
</protein>
<evidence type="ECO:0000313" key="2">
    <source>
        <dbReference type="Proteomes" id="UP000230108"/>
    </source>
</evidence>
<evidence type="ECO:0000313" key="1">
    <source>
        <dbReference type="EMBL" id="PIY69076.1"/>
    </source>
</evidence>
<gene>
    <name evidence="1" type="ORF">COY90_02610</name>
</gene>
<reference evidence="2" key="1">
    <citation type="submission" date="2017-09" db="EMBL/GenBank/DDBJ databases">
        <title>Depth-based differentiation of microbial function through sediment-hosted aquifers and enrichment of novel symbionts in the deep terrestrial subsurface.</title>
        <authorList>
            <person name="Probst A.J."/>
            <person name="Ladd B."/>
            <person name="Jarett J.K."/>
            <person name="Geller-Mcgrath D.E."/>
            <person name="Sieber C.M.K."/>
            <person name="Emerson J.B."/>
            <person name="Anantharaman K."/>
            <person name="Thomas B.C."/>
            <person name="Malmstrom R."/>
            <person name="Stieglmeier M."/>
            <person name="Klingl A."/>
            <person name="Woyke T."/>
            <person name="Ryan C.M."/>
            <person name="Banfield J.F."/>
        </authorList>
    </citation>
    <scope>NUCLEOTIDE SEQUENCE [LARGE SCALE GENOMIC DNA]</scope>
</reference>
<dbReference type="InterPro" id="IPR011009">
    <property type="entry name" value="Kinase-like_dom_sf"/>
</dbReference>
<proteinExistence type="predicted"/>
<dbReference type="AlphaFoldDB" id="A0A2M7QCY0"/>